<evidence type="ECO:0000313" key="1">
    <source>
        <dbReference type="EMBL" id="ORE04195.1"/>
    </source>
</evidence>
<gene>
    <name evidence="1" type="ORF">BCV72DRAFT_337453</name>
</gene>
<accession>A0A1X0QWT5</accession>
<dbReference type="EMBL" id="KV921978">
    <property type="protein sequence ID" value="ORE04195.1"/>
    <property type="molecule type" value="Genomic_DNA"/>
</dbReference>
<reference evidence="1" key="1">
    <citation type="journal article" date="2016" name="Proc. Natl. Acad. Sci. U.S.A.">
        <title>Lipid metabolic changes in an early divergent fungus govern the establishment of a mutualistic symbiosis with endobacteria.</title>
        <authorList>
            <person name="Lastovetsky O.A."/>
            <person name="Gaspar M.L."/>
            <person name="Mondo S.J."/>
            <person name="LaButti K.M."/>
            <person name="Sandor L."/>
            <person name="Grigoriev I.V."/>
            <person name="Henry S.A."/>
            <person name="Pawlowska T.E."/>
        </authorList>
    </citation>
    <scope>NUCLEOTIDE SEQUENCE [LARGE SCALE GENOMIC DNA]</scope>
    <source>
        <strain evidence="1">ATCC 52814</strain>
    </source>
</reference>
<dbReference type="OrthoDB" id="843225at2759"/>
<dbReference type="VEuPathDB" id="FungiDB:BCV72DRAFT_337453"/>
<name>A0A1X0QWT5_RHIZD</name>
<dbReference type="AlphaFoldDB" id="A0A1X0QWT5"/>
<organism evidence="1">
    <name type="scientific">Rhizopus microsporus var. microsporus</name>
    <dbReference type="NCBI Taxonomy" id="86635"/>
    <lineage>
        <taxon>Eukaryota</taxon>
        <taxon>Fungi</taxon>
        <taxon>Fungi incertae sedis</taxon>
        <taxon>Mucoromycota</taxon>
        <taxon>Mucoromycotina</taxon>
        <taxon>Mucoromycetes</taxon>
        <taxon>Mucorales</taxon>
        <taxon>Mucorineae</taxon>
        <taxon>Rhizopodaceae</taxon>
        <taxon>Rhizopus</taxon>
    </lineage>
</organism>
<sequence>MVAMDINKKTTNQCIKFTIQNLLDEGDELVILGLCRHDMLIGKREMAERIARLIERINDGNKINVAIELLFADYDNALARMNEFYRPIAIIVESKSKTSMSTDHYSGTGTLKCELQAIQVPIIIIKATIVVMETKDMKQKILKTICLSEN</sequence>
<protein>
    <submittedName>
        <fullName evidence="1">Uncharacterized protein</fullName>
    </submittedName>
</protein>
<proteinExistence type="predicted"/>
<dbReference type="Proteomes" id="UP000242414">
    <property type="component" value="Unassembled WGS sequence"/>
</dbReference>